<gene>
    <name evidence="2" type="ORF">AVDCRST_MAG31-2049</name>
</gene>
<protein>
    <submittedName>
        <fullName evidence="2">Uncharacterized protein</fullName>
    </submittedName>
</protein>
<name>A0A6J4TLX1_9SPHN</name>
<evidence type="ECO:0000256" key="1">
    <source>
        <dbReference type="SAM" id="MobiDB-lite"/>
    </source>
</evidence>
<reference evidence="2" key="1">
    <citation type="submission" date="2020-02" db="EMBL/GenBank/DDBJ databases">
        <authorList>
            <person name="Meier V. D."/>
        </authorList>
    </citation>
    <scope>NUCLEOTIDE SEQUENCE</scope>
    <source>
        <strain evidence="2">AVDCRST_MAG31</strain>
    </source>
</reference>
<evidence type="ECO:0000313" key="2">
    <source>
        <dbReference type="EMBL" id="CAA9527343.1"/>
    </source>
</evidence>
<dbReference type="EMBL" id="CADCWA010000161">
    <property type="protein sequence ID" value="CAA9527343.1"/>
    <property type="molecule type" value="Genomic_DNA"/>
</dbReference>
<dbReference type="AlphaFoldDB" id="A0A6J4TLX1"/>
<accession>A0A6J4TLX1</accession>
<sequence length="44" mass="4805">MSEKPVLKKVWRKPEVRRMVAGGAEANPGNRRDDGDPGTAINNS</sequence>
<organism evidence="2">
    <name type="scientific">uncultured Sphingomonas sp</name>
    <dbReference type="NCBI Taxonomy" id="158754"/>
    <lineage>
        <taxon>Bacteria</taxon>
        <taxon>Pseudomonadati</taxon>
        <taxon>Pseudomonadota</taxon>
        <taxon>Alphaproteobacteria</taxon>
        <taxon>Sphingomonadales</taxon>
        <taxon>Sphingomonadaceae</taxon>
        <taxon>Sphingomonas</taxon>
        <taxon>environmental samples</taxon>
    </lineage>
</organism>
<feature type="region of interest" description="Disordered" evidence="1">
    <location>
        <begin position="18"/>
        <end position="44"/>
    </location>
</feature>
<proteinExistence type="predicted"/>